<evidence type="ECO:0000256" key="4">
    <source>
        <dbReference type="ARBA" id="ARBA00022989"/>
    </source>
</evidence>
<dbReference type="AlphaFoldDB" id="A0A2G8KJR8"/>
<dbReference type="GO" id="GO:0016020">
    <property type="term" value="C:membrane"/>
    <property type="evidence" value="ECO:0007669"/>
    <property type="project" value="UniProtKB-SubCell"/>
</dbReference>
<evidence type="ECO:0000256" key="2">
    <source>
        <dbReference type="ARBA" id="ARBA00005787"/>
    </source>
</evidence>
<reference evidence="7 8" key="1">
    <citation type="journal article" date="2017" name="PLoS Biol.">
        <title>The sea cucumber genome provides insights into morphological evolution and visceral regeneration.</title>
        <authorList>
            <person name="Zhang X."/>
            <person name="Sun L."/>
            <person name="Yuan J."/>
            <person name="Sun Y."/>
            <person name="Gao Y."/>
            <person name="Zhang L."/>
            <person name="Li S."/>
            <person name="Dai H."/>
            <person name="Hamel J.F."/>
            <person name="Liu C."/>
            <person name="Yu Y."/>
            <person name="Liu S."/>
            <person name="Lin W."/>
            <person name="Guo K."/>
            <person name="Jin S."/>
            <person name="Xu P."/>
            <person name="Storey K.B."/>
            <person name="Huan P."/>
            <person name="Zhang T."/>
            <person name="Zhou Y."/>
            <person name="Zhang J."/>
            <person name="Lin C."/>
            <person name="Li X."/>
            <person name="Xing L."/>
            <person name="Huo D."/>
            <person name="Sun M."/>
            <person name="Wang L."/>
            <person name="Mercier A."/>
            <person name="Li F."/>
            <person name="Yang H."/>
            <person name="Xiang J."/>
        </authorList>
    </citation>
    <scope>NUCLEOTIDE SEQUENCE [LARGE SCALE GENOMIC DNA]</scope>
    <source>
        <strain evidence="7">Shaxun</strain>
        <tissue evidence="7">Muscle</tissue>
    </source>
</reference>
<dbReference type="PANTHER" id="PTHR31548">
    <property type="entry name" value="CLARIN"/>
    <property type="match status" value="1"/>
</dbReference>
<dbReference type="InterPro" id="IPR026748">
    <property type="entry name" value="Clarin"/>
</dbReference>
<evidence type="ECO:0000256" key="3">
    <source>
        <dbReference type="ARBA" id="ARBA00022692"/>
    </source>
</evidence>
<evidence type="ECO:0000313" key="7">
    <source>
        <dbReference type="EMBL" id="PIK48252.1"/>
    </source>
</evidence>
<keyword evidence="3 6" id="KW-0812">Transmembrane</keyword>
<keyword evidence="4 6" id="KW-1133">Transmembrane helix</keyword>
<name>A0A2G8KJR8_STIJA</name>
<organism evidence="7 8">
    <name type="scientific">Stichopus japonicus</name>
    <name type="common">Sea cucumber</name>
    <dbReference type="NCBI Taxonomy" id="307972"/>
    <lineage>
        <taxon>Eukaryota</taxon>
        <taxon>Metazoa</taxon>
        <taxon>Echinodermata</taxon>
        <taxon>Eleutherozoa</taxon>
        <taxon>Echinozoa</taxon>
        <taxon>Holothuroidea</taxon>
        <taxon>Aspidochirotacea</taxon>
        <taxon>Aspidochirotida</taxon>
        <taxon>Stichopodidae</taxon>
        <taxon>Apostichopus</taxon>
    </lineage>
</organism>
<gene>
    <name evidence="7" type="ORF">BSL78_14896</name>
</gene>
<evidence type="ECO:0000256" key="5">
    <source>
        <dbReference type="ARBA" id="ARBA00023136"/>
    </source>
</evidence>
<sequence>MSDKKVYNEHTSSTKGVTAAVLSFLCVACVFNVVGIFLSMENAFIVPIQTLQGPIGLYIWYSISGICAFISFLMYSILYPTQMRDNIDSDSEPDFTADVTHFGYAYWLLFTGTVLVGANVGLVHLARKSIESKVI</sequence>
<evidence type="ECO:0000256" key="6">
    <source>
        <dbReference type="SAM" id="Phobius"/>
    </source>
</evidence>
<feature type="transmembrane region" description="Helical" evidence="6">
    <location>
        <begin position="20"/>
        <end position="38"/>
    </location>
</feature>
<proteinExistence type="inferred from homology"/>
<dbReference type="OrthoDB" id="10012538at2759"/>
<comment type="similarity">
    <text evidence="2">Belongs to the clarin family.</text>
</comment>
<protein>
    <submittedName>
        <fullName evidence="7">Putative clarin-1</fullName>
    </submittedName>
</protein>
<feature type="transmembrane region" description="Helical" evidence="6">
    <location>
        <begin position="58"/>
        <end position="78"/>
    </location>
</feature>
<dbReference type="GO" id="GO:0007605">
    <property type="term" value="P:sensory perception of sound"/>
    <property type="evidence" value="ECO:0007669"/>
    <property type="project" value="UniProtKB-ARBA"/>
</dbReference>
<evidence type="ECO:0000313" key="8">
    <source>
        <dbReference type="Proteomes" id="UP000230750"/>
    </source>
</evidence>
<keyword evidence="8" id="KW-1185">Reference proteome</keyword>
<dbReference type="Proteomes" id="UP000230750">
    <property type="component" value="Unassembled WGS sequence"/>
</dbReference>
<dbReference type="PANTHER" id="PTHR31548:SF1">
    <property type="entry name" value="LD47387P"/>
    <property type="match status" value="1"/>
</dbReference>
<comment type="subcellular location">
    <subcellularLocation>
        <location evidence="1">Membrane</location>
        <topology evidence="1">Multi-pass membrane protein</topology>
    </subcellularLocation>
</comment>
<dbReference type="EMBL" id="MRZV01000533">
    <property type="protein sequence ID" value="PIK48252.1"/>
    <property type="molecule type" value="Genomic_DNA"/>
</dbReference>
<evidence type="ECO:0000256" key="1">
    <source>
        <dbReference type="ARBA" id="ARBA00004141"/>
    </source>
</evidence>
<dbReference type="Pfam" id="PF25807">
    <property type="entry name" value="Clarin-2"/>
    <property type="match status" value="1"/>
</dbReference>
<feature type="transmembrane region" description="Helical" evidence="6">
    <location>
        <begin position="104"/>
        <end position="126"/>
    </location>
</feature>
<keyword evidence="5 6" id="KW-0472">Membrane</keyword>
<comment type="caution">
    <text evidence="7">The sequence shown here is derived from an EMBL/GenBank/DDBJ whole genome shotgun (WGS) entry which is preliminary data.</text>
</comment>
<accession>A0A2G8KJR8</accession>